<proteinExistence type="predicted"/>
<dbReference type="OrthoDB" id="7510025at2"/>
<dbReference type="RefSeq" id="WP_061138699.1">
    <property type="nucleotide sequence ID" value="NZ_FCNX02000029.1"/>
</dbReference>
<comment type="caution">
    <text evidence="2">The sequence shown here is derived from an EMBL/GenBank/DDBJ whole genome shotgun (WGS) entry which is preliminary data.</text>
</comment>
<dbReference type="AlphaFoldDB" id="A0A158E8N3"/>
<evidence type="ECO:0000256" key="1">
    <source>
        <dbReference type="SAM" id="MobiDB-lite"/>
    </source>
</evidence>
<reference evidence="2" key="1">
    <citation type="submission" date="2016-01" db="EMBL/GenBank/DDBJ databases">
        <authorList>
            <person name="Peeters C."/>
        </authorList>
    </citation>
    <scope>NUCLEOTIDE SEQUENCE</scope>
    <source>
        <strain evidence="2">LMG 29320</strain>
    </source>
</reference>
<dbReference type="Proteomes" id="UP000054903">
    <property type="component" value="Unassembled WGS sequence"/>
</dbReference>
<keyword evidence="3" id="KW-1185">Reference proteome</keyword>
<sequence>MNAAQFSRARQRIEREAKDRKGFGPKAMRKLIRESRAVTVIWGQRIVGWRMRDGSMVCKKDRYATREQAVAVMLGIQAEYGKQGKPRRAYQCEFCGGHHLTSKIPVSE</sequence>
<gene>
    <name evidence="2" type="ORF">AWB77_06744</name>
</gene>
<protein>
    <submittedName>
        <fullName evidence="2">Uncharacterized protein</fullName>
    </submittedName>
</protein>
<organism evidence="2 3">
    <name type="scientific">Caballeronia fortuita</name>
    <dbReference type="NCBI Taxonomy" id="1777138"/>
    <lineage>
        <taxon>Bacteria</taxon>
        <taxon>Pseudomonadati</taxon>
        <taxon>Pseudomonadota</taxon>
        <taxon>Betaproteobacteria</taxon>
        <taxon>Burkholderiales</taxon>
        <taxon>Burkholderiaceae</taxon>
        <taxon>Caballeronia</taxon>
    </lineage>
</organism>
<dbReference type="STRING" id="1777138.AWB77_06744"/>
<evidence type="ECO:0000313" key="3">
    <source>
        <dbReference type="Proteomes" id="UP000054903"/>
    </source>
</evidence>
<dbReference type="EMBL" id="FCNX02000029">
    <property type="protein sequence ID" value="SAL03229.1"/>
    <property type="molecule type" value="Genomic_DNA"/>
</dbReference>
<feature type="compositionally biased region" description="Basic and acidic residues" evidence="1">
    <location>
        <begin position="11"/>
        <end position="20"/>
    </location>
</feature>
<name>A0A158E8N3_9BURK</name>
<accession>A0A158E8N3</accession>
<feature type="region of interest" description="Disordered" evidence="1">
    <location>
        <begin position="1"/>
        <end position="20"/>
    </location>
</feature>
<evidence type="ECO:0000313" key="2">
    <source>
        <dbReference type="EMBL" id="SAL03229.1"/>
    </source>
</evidence>